<dbReference type="Pfam" id="PF08240">
    <property type="entry name" value="ADH_N"/>
    <property type="match status" value="1"/>
</dbReference>
<evidence type="ECO:0000259" key="1">
    <source>
        <dbReference type="SMART" id="SM00829"/>
    </source>
</evidence>
<dbReference type="Pfam" id="PF13602">
    <property type="entry name" value="ADH_zinc_N_2"/>
    <property type="match status" value="1"/>
</dbReference>
<dbReference type="SUPFAM" id="SSF50129">
    <property type="entry name" value="GroES-like"/>
    <property type="match status" value="1"/>
</dbReference>
<dbReference type="InterPro" id="IPR002364">
    <property type="entry name" value="Quin_OxRdtase/zeta-crystal_CS"/>
</dbReference>
<dbReference type="InterPro" id="IPR020843">
    <property type="entry name" value="ER"/>
</dbReference>
<dbReference type="PANTHER" id="PTHR44013:SF1">
    <property type="entry name" value="ZINC-TYPE ALCOHOL DEHYDROGENASE-LIKE PROTEIN C16A3.02C"/>
    <property type="match status" value="1"/>
</dbReference>
<protein>
    <recommendedName>
        <fullName evidence="1">Enoyl reductase (ER) domain-containing protein</fullName>
    </recommendedName>
</protein>
<dbReference type="CDD" id="cd05289">
    <property type="entry name" value="MDR_like_2"/>
    <property type="match status" value="1"/>
</dbReference>
<sequence>MSTVLVTGATGTVGRQVAAQLEEAGAKVRALIRGLGGGDLTVPESLPLDGVDAVFLVWPFATADGARAVIEAIAARARRVVYLSSAAVRDHEREVERLIEESGLEWTFLRPHAFAANALRWARQVRAGVVRGAYGAAAVPPVHERDIAAVAVRALLDDGQHGAVHELTGPESITQADQVRIISEVLKFPAHWAEIPPHQARADLLATGWPPEAVDGVLRFQADLVHHPAPVTSAVEEITKAAPRTFRSWVIDHATDFTLRAPGPEASGRAPGAPEATVPATMRAARLHEYGDASVIRHDRVPTPSPAPGEVLIEVAATSFNPSEIGLRTGLLSGILQVTLPHTLGWDVAGTVVETGPGVTDLAPGDRVFGLVEAAAADYVTAPAALLARAPEHIPLAHAAAIPTAGLTAYQAVHEHARLTSGHHVLINGAGGGVGMFAVQLAKLAGATVTATASPRSAAAVARYGADHVIDYTAEPLPGGMDVVLNLAGLDERAAAALAGLGKTVITIATPIEGGTHFVARNDPAQLATMAAMADAGTLAVEVAESHPLSELAAIHRRAESGGTRGKIILSVA</sequence>
<dbReference type="InterPro" id="IPR013154">
    <property type="entry name" value="ADH-like_N"/>
</dbReference>
<comment type="caution">
    <text evidence="2">The sequence shown here is derived from an EMBL/GenBank/DDBJ whole genome shotgun (WGS) entry which is preliminary data.</text>
</comment>
<organism evidence="2 3">
    <name type="scientific">Nonomuraea rosea</name>
    <dbReference type="NCBI Taxonomy" id="638574"/>
    <lineage>
        <taxon>Bacteria</taxon>
        <taxon>Bacillati</taxon>
        <taxon>Actinomycetota</taxon>
        <taxon>Actinomycetes</taxon>
        <taxon>Streptosporangiales</taxon>
        <taxon>Streptosporangiaceae</taxon>
        <taxon>Nonomuraea</taxon>
    </lineage>
</organism>
<dbReference type="PANTHER" id="PTHR44013">
    <property type="entry name" value="ZINC-TYPE ALCOHOL DEHYDROGENASE-LIKE PROTEIN C16A3.02C"/>
    <property type="match status" value="1"/>
</dbReference>
<evidence type="ECO:0000313" key="2">
    <source>
        <dbReference type="EMBL" id="GAA3525774.1"/>
    </source>
</evidence>
<feature type="domain" description="Enoyl reductase (ER)" evidence="1">
    <location>
        <begin position="291"/>
        <end position="570"/>
    </location>
</feature>
<dbReference type="RefSeq" id="WP_345557367.1">
    <property type="nucleotide sequence ID" value="NZ_BAABDQ010000001.1"/>
</dbReference>
<dbReference type="Gene3D" id="3.40.50.720">
    <property type="entry name" value="NAD(P)-binding Rossmann-like Domain"/>
    <property type="match status" value="2"/>
</dbReference>
<dbReference type="InterPro" id="IPR011032">
    <property type="entry name" value="GroES-like_sf"/>
</dbReference>
<dbReference type="EMBL" id="BAABDQ010000001">
    <property type="protein sequence ID" value="GAA3525774.1"/>
    <property type="molecule type" value="Genomic_DNA"/>
</dbReference>
<name>A0ABP6V2K1_9ACTN</name>
<reference evidence="3" key="1">
    <citation type="journal article" date="2019" name="Int. J. Syst. Evol. Microbiol.">
        <title>The Global Catalogue of Microorganisms (GCM) 10K type strain sequencing project: providing services to taxonomists for standard genome sequencing and annotation.</title>
        <authorList>
            <consortium name="The Broad Institute Genomics Platform"/>
            <consortium name="The Broad Institute Genome Sequencing Center for Infectious Disease"/>
            <person name="Wu L."/>
            <person name="Ma J."/>
        </authorList>
    </citation>
    <scope>NUCLEOTIDE SEQUENCE [LARGE SCALE GENOMIC DNA]</scope>
    <source>
        <strain evidence="3">JCM 17326</strain>
    </source>
</reference>
<dbReference type="Gene3D" id="3.90.25.10">
    <property type="entry name" value="UDP-galactose 4-epimerase, domain 1"/>
    <property type="match status" value="1"/>
</dbReference>
<proteinExistence type="predicted"/>
<dbReference type="Gene3D" id="3.90.180.10">
    <property type="entry name" value="Medium-chain alcohol dehydrogenases, catalytic domain"/>
    <property type="match status" value="1"/>
</dbReference>
<dbReference type="PROSITE" id="PS01162">
    <property type="entry name" value="QOR_ZETA_CRYSTAL"/>
    <property type="match status" value="1"/>
</dbReference>
<accession>A0ABP6V2K1</accession>
<gene>
    <name evidence="2" type="ORF">GCM10022419_000610</name>
</gene>
<dbReference type="SUPFAM" id="SSF51735">
    <property type="entry name" value="NAD(P)-binding Rossmann-fold domains"/>
    <property type="match status" value="2"/>
</dbReference>
<dbReference type="InterPro" id="IPR036291">
    <property type="entry name" value="NAD(P)-bd_dom_sf"/>
</dbReference>
<dbReference type="Proteomes" id="UP001500630">
    <property type="component" value="Unassembled WGS sequence"/>
</dbReference>
<dbReference type="InterPro" id="IPR052733">
    <property type="entry name" value="Chloroplast_QOR"/>
</dbReference>
<keyword evidence="3" id="KW-1185">Reference proteome</keyword>
<evidence type="ECO:0000313" key="3">
    <source>
        <dbReference type="Proteomes" id="UP001500630"/>
    </source>
</evidence>
<dbReference type="SMART" id="SM00829">
    <property type="entry name" value="PKS_ER"/>
    <property type="match status" value="1"/>
</dbReference>